<dbReference type="PANTHER" id="PTHR47178">
    <property type="entry name" value="MONOOXYGENASE, FAD-BINDING"/>
    <property type="match status" value="1"/>
</dbReference>
<keyword evidence="4" id="KW-0274">FAD</keyword>
<organism evidence="8 9">
    <name type="scientific">Seiridium cardinale</name>
    <dbReference type="NCBI Taxonomy" id="138064"/>
    <lineage>
        <taxon>Eukaryota</taxon>
        <taxon>Fungi</taxon>
        <taxon>Dikarya</taxon>
        <taxon>Ascomycota</taxon>
        <taxon>Pezizomycotina</taxon>
        <taxon>Sordariomycetes</taxon>
        <taxon>Xylariomycetidae</taxon>
        <taxon>Amphisphaeriales</taxon>
        <taxon>Sporocadaceae</taxon>
        <taxon>Seiridium</taxon>
    </lineage>
</organism>
<dbReference type="InterPro" id="IPR036188">
    <property type="entry name" value="FAD/NAD-bd_sf"/>
</dbReference>
<comment type="cofactor">
    <cofactor evidence="1">
        <name>FAD</name>
        <dbReference type="ChEBI" id="CHEBI:57692"/>
    </cofactor>
</comment>
<evidence type="ECO:0000313" key="8">
    <source>
        <dbReference type="EMBL" id="KAK9779552.1"/>
    </source>
</evidence>
<evidence type="ECO:0000256" key="4">
    <source>
        <dbReference type="ARBA" id="ARBA00022827"/>
    </source>
</evidence>
<name>A0ABR2Y0H2_9PEZI</name>
<dbReference type="EMBL" id="JARVKM010000010">
    <property type="protein sequence ID" value="KAK9779552.1"/>
    <property type="molecule type" value="Genomic_DNA"/>
</dbReference>
<dbReference type="PANTHER" id="PTHR47178:SF5">
    <property type="entry name" value="FAD-BINDING DOMAIN-CONTAINING PROTEIN"/>
    <property type="match status" value="1"/>
</dbReference>
<dbReference type="InterPro" id="IPR002938">
    <property type="entry name" value="FAD-bd"/>
</dbReference>
<dbReference type="Gene3D" id="3.50.50.60">
    <property type="entry name" value="FAD/NAD(P)-binding domain"/>
    <property type="match status" value="1"/>
</dbReference>
<keyword evidence="5" id="KW-0560">Oxidoreductase</keyword>
<sequence length="396" mass="44518">MAQRNTLEPPILIIGAGVAGLVLAQGLRLRSIPFRLFERHSRSHGSQGHRFRISKDGQAALDSILSPQLQSLLRRTAPVRNLVQPRYVDVRKLDYAKPQPVDSESMPVDRAWIRSLTSLNIEDSIEYGKEFESYQVIDERVQVSFTDGSLVSGKLLVGADGIKSRVRKQLQPDRKLLDLERWIMWGRTPLTEELKQNIAQDLLTWCMYLDQESNVQTIVEPMQWSRSTQQESGIRLPDYSDYIYWVISTAPFQYSKSLPSTVEEKRLFMDEVSKSWHPELKLLFSSAAHDLSACVPVLSSKPDIEVCVPNGAGRVTLVGDAAHPMSPMGGSGADTAIRNAADLAATIADNGFTTNNISDFEARMEALAKEKIEHSFKGGQKFWRGKEWTHYTESVL</sequence>
<keyword evidence="9" id="KW-1185">Reference proteome</keyword>
<dbReference type="SUPFAM" id="SSF51905">
    <property type="entry name" value="FAD/NAD(P)-binding domain"/>
    <property type="match status" value="1"/>
</dbReference>
<evidence type="ECO:0000313" key="9">
    <source>
        <dbReference type="Proteomes" id="UP001465668"/>
    </source>
</evidence>
<evidence type="ECO:0000256" key="5">
    <source>
        <dbReference type="ARBA" id="ARBA00023002"/>
    </source>
</evidence>
<evidence type="ECO:0000256" key="2">
    <source>
        <dbReference type="ARBA" id="ARBA00005179"/>
    </source>
</evidence>
<keyword evidence="6" id="KW-0503">Monooxygenase</keyword>
<accession>A0ABR2Y0H2</accession>
<gene>
    <name evidence="8" type="ORF">SCAR479_03618</name>
</gene>
<dbReference type="Pfam" id="PF01494">
    <property type="entry name" value="FAD_binding_3"/>
    <property type="match status" value="1"/>
</dbReference>
<evidence type="ECO:0000256" key="6">
    <source>
        <dbReference type="ARBA" id="ARBA00023033"/>
    </source>
</evidence>
<reference evidence="8 9" key="1">
    <citation type="submission" date="2024-02" db="EMBL/GenBank/DDBJ databases">
        <title>First draft genome assembly of two strains of Seiridium cardinale.</title>
        <authorList>
            <person name="Emiliani G."/>
            <person name="Scali E."/>
        </authorList>
    </citation>
    <scope>NUCLEOTIDE SEQUENCE [LARGE SCALE GENOMIC DNA]</scope>
    <source>
        <strain evidence="8 9">BM-138-000479</strain>
    </source>
</reference>
<evidence type="ECO:0000256" key="3">
    <source>
        <dbReference type="ARBA" id="ARBA00022630"/>
    </source>
</evidence>
<evidence type="ECO:0000256" key="1">
    <source>
        <dbReference type="ARBA" id="ARBA00001974"/>
    </source>
</evidence>
<protein>
    <submittedName>
        <fullName evidence="8">FAD/NAD(P)-binding domain-containing protein</fullName>
    </submittedName>
</protein>
<feature type="domain" description="FAD-binding" evidence="7">
    <location>
        <begin position="126"/>
        <end position="348"/>
    </location>
</feature>
<proteinExistence type="predicted"/>
<keyword evidence="3" id="KW-0285">Flavoprotein</keyword>
<dbReference type="Proteomes" id="UP001465668">
    <property type="component" value="Unassembled WGS sequence"/>
</dbReference>
<evidence type="ECO:0000259" key="7">
    <source>
        <dbReference type="Pfam" id="PF01494"/>
    </source>
</evidence>
<comment type="caution">
    <text evidence="8">The sequence shown here is derived from an EMBL/GenBank/DDBJ whole genome shotgun (WGS) entry which is preliminary data.</text>
</comment>
<dbReference type="PRINTS" id="PR00420">
    <property type="entry name" value="RNGMNOXGNASE"/>
</dbReference>
<comment type="pathway">
    <text evidence="2">Secondary metabolite biosynthesis.</text>
</comment>